<feature type="binding site" evidence="4">
    <location>
        <position position="252"/>
    </location>
    <ligand>
        <name>shikimate</name>
        <dbReference type="ChEBI" id="CHEBI:36208"/>
    </ligand>
</feature>
<evidence type="ECO:0000256" key="2">
    <source>
        <dbReference type="ARBA" id="ARBA00023002"/>
    </source>
</evidence>
<dbReference type="GO" id="GO:0009073">
    <property type="term" value="P:aromatic amino acid family biosynthetic process"/>
    <property type="evidence" value="ECO:0007669"/>
    <property type="project" value="UniProtKB-KW"/>
</dbReference>
<dbReference type="GO" id="GO:0008652">
    <property type="term" value="P:amino acid biosynthetic process"/>
    <property type="evidence" value="ECO:0007669"/>
    <property type="project" value="UniProtKB-KW"/>
</dbReference>
<dbReference type="OrthoDB" id="9792692at2"/>
<dbReference type="CDD" id="cd01065">
    <property type="entry name" value="NAD_bind_Shikimate_DH"/>
    <property type="match status" value="1"/>
</dbReference>
<comment type="pathway">
    <text evidence="1 4">Metabolic intermediate biosynthesis; chorismate biosynthesis; chorismate from D-erythrose 4-phosphate and phosphoenolpyruvate: step 4/7.</text>
</comment>
<dbReference type="InterPro" id="IPR046346">
    <property type="entry name" value="Aminoacid_DH-like_N_sf"/>
</dbReference>
<comment type="caution">
    <text evidence="7">The sequence shown here is derived from an EMBL/GenBank/DDBJ whole genome shotgun (WGS) entry which is preliminary data.</text>
</comment>
<reference evidence="7 8" key="1">
    <citation type="submission" date="2019-12" db="EMBL/GenBank/DDBJ databases">
        <title>Genomic-based taxomic classification of the family Erythrobacteraceae.</title>
        <authorList>
            <person name="Xu L."/>
        </authorList>
    </citation>
    <scope>NUCLEOTIDE SEQUENCE [LARGE SCALE GENOMIC DNA]</scope>
    <source>
        <strain evidence="7 8">M0322</strain>
    </source>
</reference>
<sequence length="286" mass="30413">MLRTGLIGRSILASRSPWLHEQEAAAQGIELAYELFDFTDREWDDSALGRLLDRLAAEGYAGVNITFPFKQAVIPLLDELADCARLVGAVNTVAMRDGRKIGYNTDKTGFETSLAEGLPGAALDRVLQLGAGGAGAAVANALLSAGTGTVMIADLDLARAENLAALLSGHFGPGRAVACRMDRLDTSVVDGIVNTTPMGMATNPAPAIAVDLIAPRHWVADIVYFPLETELLRAARLRGCRTLDGSGMVIGQAARAFEIFTERRADRHRMRASFSRHVGADTLPGA</sequence>
<dbReference type="EC" id="1.1.1.25" evidence="4"/>
<organism evidence="7 8">
    <name type="scientific">Alteraurantiacibacter buctensis</name>
    <dbReference type="NCBI Taxonomy" id="1503981"/>
    <lineage>
        <taxon>Bacteria</taxon>
        <taxon>Pseudomonadati</taxon>
        <taxon>Pseudomonadota</taxon>
        <taxon>Alphaproteobacteria</taxon>
        <taxon>Sphingomonadales</taxon>
        <taxon>Erythrobacteraceae</taxon>
        <taxon>Alteraurantiacibacter</taxon>
    </lineage>
</organism>
<feature type="binding site" evidence="4">
    <location>
        <position position="66"/>
    </location>
    <ligand>
        <name>shikimate</name>
        <dbReference type="ChEBI" id="CHEBI:36208"/>
    </ligand>
</feature>
<dbReference type="GO" id="GO:0004764">
    <property type="term" value="F:shikimate 3-dehydrogenase (NADP+) activity"/>
    <property type="evidence" value="ECO:0007669"/>
    <property type="project" value="UniProtKB-UniRule"/>
</dbReference>
<dbReference type="GO" id="GO:0005829">
    <property type="term" value="C:cytosol"/>
    <property type="evidence" value="ECO:0007669"/>
    <property type="project" value="TreeGrafter"/>
</dbReference>
<evidence type="ECO:0000256" key="3">
    <source>
        <dbReference type="ARBA" id="ARBA00023141"/>
    </source>
</evidence>
<feature type="binding site" evidence="4">
    <location>
        <position position="245"/>
    </location>
    <ligand>
        <name>NADP(+)</name>
        <dbReference type="ChEBI" id="CHEBI:58349"/>
    </ligand>
</feature>
<dbReference type="GO" id="GO:0050661">
    <property type="term" value="F:NADP binding"/>
    <property type="evidence" value="ECO:0007669"/>
    <property type="project" value="TreeGrafter"/>
</dbReference>
<name>A0A844Z2W1_9SPHN</name>
<gene>
    <name evidence="4" type="primary">aroE</name>
    <name evidence="7" type="ORF">GRI99_16985</name>
</gene>
<protein>
    <recommendedName>
        <fullName evidence="4">Shikimate dehydrogenase (NADP(+))</fullName>
        <shortName evidence="4">SDH</shortName>
        <ecNumber evidence="4">1.1.1.25</ecNumber>
    </recommendedName>
</protein>
<dbReference type="InterPro" id="IPR013708">
    <property type="entry name" value="Shikimate_DH-bd_N"/>
</dbReference>
<dbReference type="SUPFAM" id="SSF51735">
    <property type="entry name" value="NAD(P)-binding Rossmann-fold domains"/>
    <property type="match status" value="1"/>
</dbReference>
<dbReference type="AlphaFoldDB" id="A0A844Z2W1"/>
<feature type="binding site" evidence="4">
    <location>
        <begin position="14"/>
        <end position="16"/>
    </location>
    <ligand>
        <name>shikimate</name>
        <dbReference type="ChEBI" id="CHEBI:36208"/>
    </ligand>
</feature>
<keyword evidence="4" id="KW-0028">Amino-acid biosynthesis</keyword>
<evidence type="ECO:0000259" key="5">
    <source>
        <dbReference type="Pfam" id="PF08501"/>
    </source>
</evidence>
<dbReference type="GO" id="GO:0009423">
    <property type="term" value="P:chorismate biosynthetic process"/>
    <property type="evidence" value="ECO:0007669"/>
    <property type="project" value="UniProtKB-UniRule"/>
</dbReference>
<dbReference type="PANTHER" id="PTHR21089">
    <property type="entry name" value="SHIKIMATE DEHYDROGENASE"/>
    <property type="match status" value="1"/>
</dbReference>
<dbReference type="Gene3D" id="3.40.50.720">
    <property type="entry name" value="NAD(P)-binding Rossmann-like Domain"/>
    <property type="match status" value="1"/>
</dbReference>
<comment type="function">
    <text evidence="4">Involved in the biosynthesis of the chorismate, which leads to the biosynthesis of aromatic amino acids. Catalyzes the reversible NADPH linked reduction of 3-dehydroshikimate (DHSA) to yield shikimate (SA).</text>
</comment>
<feature type="active site" description="Proton acceptor" evidence="4">
    <location>
        <position position="70"/>
    </location>
</feature>
<dbReference type="SUPFAM" id="SSF53223">
    <property type="entry name" value="Aminoacid dehydrogenase-like, N-terminal domain"/>
    <property type="match status" value="1"/>
</dbReference>
<feature type="binding site" evidence="4">
    <location>
        <position position="222"/>
    </location>
    <ligand>
        <name>NADP(+)</name>
        <dbReference type="ChEBI" id="CHEBI:58349"/>
    </ligand>
</feature>
<comment type="caution">
    <text evidence="4">Lacks conserved residue(s) required for the propagation of feature annotation.</text>
</comment>
<evidence type="ECO:0000256" key="1">
    <source>
        <dbReference type="ARBA" id="ARBA00004871"/>
    </source>
</evidence>
<comment type="subunit">
    <text evidence="4">Homodimer.</text>
</comment>
<dbReference type="EMBL" id="WTYV01000009">
    <property type="protein sequence ID" value="MXO73321.1"/>
    <property type="molecule type" value="Genomic_DNA"/>
</dbReference>
<feature type="domain" description="SDH C-terminal" evidence="6">
    <location>
        <begin position="245"/>
        <end position="272"/>
    </location>
</feature>
<keyword evidence="3 4" id="KW-0057">Aromatic amino acid biosynthesis</keyword>
<evidence type="ECO:0000313" key="8">
    <source>
        <dbReference type="Proteomes" id="UP000466966"/>
    </source>
</evidence>
<dbReference type="Proteomes" id="UP000466966">
    <property type="component" value="Unassembled WGS sequence"/>
</dbReference>
<dbReference type="HAMAP" id="MF_00222">
    <property type="entry name" value="Shikimate_DH_AroE"/>
    <property type="match status" value="1"/>
</dbReference>
<keyword evidence="4" id="KW-0521">NADP</keyword>
<keyword evidence="8" id="KW-1185">Reference proteome</keyword>
<dbReference type="Pfam" id="PF18317">
    <property type="entry name" value="SDH_C"/>
    <property type="match status" value="1"/>
</dbReference>
<dbReference type="GO" id="GO:0019632">
    <property type="term" value="P:shikimate metabolic process"/>
    <property type="evidence" value="ECO:0007669"/>
    <property type="project" value="TreeGrafter"/>
</dbReference>
<feature type="binding site" evidence="4">
    <location>
        <position position="82"/>
    </location>
    <ligand>
        <name>NADP(+)</name>
        <dbReference type="ChEBI" id="CHEBI:58349"/>
    </ligand>
</feature>
<proteinExistence type="inferred from homology"/>
<feature type="binding site" evidence="4">
    <location>
        <position position="224"/>
    </location>
    <ligand>
        <name>shikimate</name>
        <dbReference type="ChEBI" id="CHEBI:36208"/>
    </ligand>
</feature>
<feature type="binding site" evidence="4">
    <location>
        <begin position="130"/>
        <end position="134"/>
    </location>
    <ligand>
        <name>NADP(+)</name>
        <dbReference type="ChEBI" id="CHEBI:58349"/>
    </ligand>
</feature>
<dbReference type="Gene3D" id="3.40.50.10860">
    <property type="entry name" value="Leucine Dehydrogenase, chain A, domain 1"/>
    <property type="match status" value="1"/>
</dbReference>
<comment type="catalytic activity">
    <reaction evidence="4">
        <text>shikimate + NADP(+) = 3-dehydroshikimate + NADPH + H(+)</text>
        <dbReference type="Rhea" id="RHEA:17737"/>
        <dbReference type="ChEBI" id="CHEBI:15378"/>
        <dbReference type="ChEBI" id="CHEBI:16630"/>
        <dbReference type="ChEBI" id="CHEBI:36208"/>
        <dbReference type="ChEBI" id="CHEBI:57783"/>
        <dbReference type="ChEBI" id="CHEBI:58349"/>
        <dbReference type="EC" id="1.1.1.25"/>
    </reaction>
</comment>
<evidence type="ECO:0000259" key="6">
    <source>
        <dbReference type="Pfam" id="PF18317"/>
    </source>
</evidence>
<dbReference type="InterPro" id="IPR041121">
    <property type="entry name" value="SDH_C"/>
</dbReference>
<dbReference type="InterPro" id="IPR036291">
    <property type="entry name" value="NAD(P)-bd_dom_sf"/>
</dbReference>
<dbReference type="RefSeq" id="WP_160773254.1">
    <property type="nucleotide sequence ID" value="NZ_WTYV01000009.1"/>
</dbReference>
<keyword evidence="2 4" id="KW-0560">Oxidoreductase</keyword>
<dbReference type="UniPathway" id="UPA00053">
    <property type="reaction ID" value="UER00087"/>
</dbReference>
<comment type="similarity">
    <text evidence="4">Belongs to the shikimate dehydrogenase family.</text>
</comment>
<evidence type="ECO:0000256" key="4">
    <source>
        <dbReference type="HAMAP-Rule" id="MF_00222"/>
    </source>
</evidence>
<dbReference type="NCBIfam" id="NF009201">
    <property type="entry name" value="PRK12549.1"/>
    <property type="match status" value="1"/>
</dbReference>
<feature type="binding site" evidence="4">
    <location>
        <position position="106"/>
    </location>
    <ligand>
        <name>shikimate</name>
        <dbReference type="ChEBI" id="CHEBI:36208"/>
    </ligand>
</feature>
<accession>A0A844Z2W1</accession>
<feature type="domain" description="Shikimate dehydrogenase substrate binding N-terminal" evidence="5">
    <location>
        <begin position="6"/>
        <end position="93"/>
    </location>
</feature>
<dbReference type="InterPro" id="IPR022893">
    <property type="entry name" value="Shikimate_DH_fam"/>
</dbReference>
<feature type="binding site" evidence="4">
    <location>
        <position position="91"/>
    </location>
    <ligand>
        <name>shikimate</name>
        <dbReference type="ChEBI" id="CHEBI:36208"/>
    </ligand>
</feature>
<evidence type="ECO:0000313" key="7">
    <source>
        <dbReference type="EMBL" id="MXO73321.1"/>
    </source>
</evidence>
<dbReference type="PANTHER" id="PTHR21089:SF1">
    <property type="entry name" value="BIFUNCTIONAL 3-DEHYDROQUINATE DEHYDRATASE_SHIKIMATE DEHYDROGENASE, CHLOROPLASTIC"/>
    <property type="match status" value="1"/>
</dbReference>
<dbReference type="Pfam" id="PF08501">
    <property type="entry name" value="Shikimate_dh_N"/>
    <property type="match status" value="1"/>
</dbReference>